<dbReference type="InterPro" id="IPR026843">
    <property type="entry name" value="SbcD_C"/>
</dbReference>
<dbReference type="Proteomes" id="UP000182089">
    <property type="component" value="Unassembled WGS sequence"/>
</dbReference>
<name>A0ABY1A982_9LACO</name>
<dbReference type="InterPro" id="IPR050535">
    <property type="entry name" value="DNA_Repair-Maintenance_Comp"/>
</dbReference>
<dbReference type="NCBIfam" id="TIGR00619">
    <property type="entry name" value="sbcd"/>
    <property type="match status" value="1"/>
</dbReference>
<evidence type="ECO:0000256" key="7">
    <source>
        <dbReference type="RuleBase" id="RU363069"/>
    </source>
</evidence>
<comment type="function">
    <text evidence="7">SbcCD cleaves DNA hairpin structures. These structures can inhibit DNA replication and are intermediates in certain DNA recombination reactions. The complex acts as a 3'-&gt;5' double strand exonuclease that can open hairpins. It also has a 5' single-strand endonuclease activity.</text>
</comment>
<reference evidence="10 11" key="1">
    <citation type="submission" date="2016-10" db="EMBL/GenBank/DDBJ databases">
        <authorList>
            <person name="Varghese N."/>
            <person name="Submissions S."/>
        </authorList>
    </citation>
    <scope>NUCLEOTIDE SEQUENCE [LARGE SCALE GENOMIC DNA]</scope>
    <source>
        <strain evidence="10 11">WC1T17</strain>
    </source>
</reference>
<accession>A0ABY1A982</accession>
<evidence type="ECO:0000256" key="1">
    <source>
        <dbReference type="ARBA" id="ARBA00010555"/>
    </source>
</evidence>
<evidence type="ECO:0000259" key="8">
    <source>
        <dbReference type="Pfam" id="PF00149"/>
    </source>
</evidence>
<evidence type="ECO:0000256" key="6">
    <source>
        <dbReference type="ARBA" id="ARBA00022839"/>
    </source>
</evidence>
<dbReference type="SUPFAM" id="SSF56300">
    <property type="entry name" value="Metallo-dependent phosphatases"/>
    <property type="match status" value="1"/>
</dbReference>
<proteinExistence type="inferred from homology"/>
<evidence type="ECO:0000313" key="10">
    <source>
        <dbReference type="EMBL" id="SEM34496.1"/>
    </source>
</evidence>
<comment type="subunit">
    <text evidence="2 7">Heterodimer of SbcC and SbcD.</text>
</comment>
<evidence type="ECO:0000256" key="4">
    <source>
        <dbReference type="ARBA" id="ARBA00022722"/>
    </source>
</evidence>
<keyword evidence="4 7" id="KW-0540">Nuclease</keyword>
<evidence type="ECO:0000256" key="3">
    <source>
        <dbReference type="ARBA" id="ARBA00013365"/>
    </source>
</evidence>
<evidence type="ECO:0000259" key="9">
    <source>
        <dbReference type="Pfam" id="PF12320"/>
    </source>
</evidence>
<protein>
    <recommendedName>
        <fullName evidence="3 7">Nuclease SbcCD subunit D</fullName>
    </recommendedName>
</protein>
<feature type="domain" description="Nuclease SbcCD subunit D C-terminal" evidence="9">
    <location>
        <begin position="260"/>
        <end position="344"/>
    </location>
</feature>
<comment type="similarity">
    <text evidence="1 7">Belongs to the SbcD family.</text>
</comment>
<gene>
    <name evidence="7" type="primary">sbcD</name>
    <name evidence="10" type="ORF">SAMN05216431_101166</name>
</gene>
<dbReference type="InterPro" id="IPR029052">
    <property type="entry name" value="Metallo-depent_PP-like"/>
</dbReference>
<dbReference type="Gene3D" id="3.60.21.10">
    <property type="match status" value="1"/>
</dbReference>
<dbReference type="InterPro" id="IPR004593">
    <property type="entry name" value="SbcD"/>
</dbReference>
<organism evidence="10 11">
    <name type="scientific">Ligilactobacillus ruminis</name>
    <dbReference type="NCBI Taxonomy" id="1623"/>
    <lineage>
        <taxon>Bacteria</taxon>
        <taxon>Bacillati</taxon>
        <taxon>Bacillota</taxon>
        <taxon>Bacilli</taxon>
        <taxon>Lactobacillales</taxon>
        <taxon>Lactobacillaceae</taxon>
        <taxon>Ligilactobacillus</taxon>
    </lineage>
</organism>
<evidence type="ECO:0000256" key="5">
    <source>
        <dbReference type="ARBA" id="ARBA00022801"/>
    </source>
</evidence>
<dbReference type="PANTHER" id="PTHR30337">
    <property type="entry name" value="COMPONENT OF ATP-DEPENDENT DSDNA EXONUCLEASE"/>
    <property type="match status" value="1"/>
</dbReference>
<keyword evidence="7" id="KW-0233">DNA recombination</keyword>
<keyword evidence="6 7" id="KW-0269">Exonuclease</keyword>
<evidence type="ECO:0000256" key="2">
    <source>
        <dbReference type="ARBA" id="ARBA00011322"/>
    </source>
</evidence>
<feature type="domain" description="Calcineurin-like phosphoesterase" evidence="8">
    <location>
        <begin position="1"/>
        <end position="214"/>
    </location>
</feature>
<dbReference type="Pfam" id="PF12320">
    <property type="entry name" value="SbcD_C"/>
    <property type="match status" value="1"/>
</dbReference>
<evidence type="ECO:0000313" key="11">
    <source>
        <dbReference type="Proteomes" id="UP000182089"/>
    </source>
</evidence>
<dbReference type="InterPro" id="IPR041796">
    <property type="entry name" value="Mre11_N"/>
</dbReference>
<keyword evidence="7" id="KW-0235">DNA replication</keyword>
<dbReference type="Pfam" id="PF00149">
    <property type="entry name" value="Metallophos"/>
    <property type="match status" value="1"/>
</dbReference>
<sequence length="373" mass="42265">MKILHTADWHLGKKLEGFSLEEEQNAALSQLEQLAKAEQVDAIVVAGDIYDQKNPADQTITLVNHWFKKFNKDDHFPLLAISGNHDSAAKLAVGDDWYADKQFYMHTKLEQAFEPIEMGNVQFFLLPYFAPYQASEYFQDDTLKTEALAMAKIVAKMKQQFKPDLKHILVAHFFAAGSSKTDSDSQSEVGGLAAVPLDLLEVFDYVALGHLHGYQASKHPTIKYSGSPVKYSLSEQKQTKGCFIVDTNKDTVTFKALTPLHDLVALKGDFEDLLQQEVKDEQAFFYLTLTNEVPIIEAYNRLKAKYPRLVQFKYAYKNEATAENEVKLDLKQDPLTLLTTFFGKMAKGQNELTPYQLEIAKDCLEEAKKEETK</sequence>
<dbReference type="InterPro" id="IPR004843">
    <property type="entry name" value="Calcineurin-like_PHP"/>
</dbReference>
<dbReference type="EMBL" id="FOCC01000001">
    <property type="protein sequence ID" value="SEM34496.1"/>
    <property type="molecule type" value="Genomic_DNA"/>
</dbReference>
<dbReference type="PANTHER" id="PTHR30337:SF0">
    <property type="entry name" value="NUCLEASE SBCCD SUBUNIT D"/>
    <property type="match status" value="1"/>
</dbReference>
<dbReference type="CDD" id="cd00840">
    <property type="entry name" value="MPP_Mre11_N"/>
    <property type="match status" value="1"/>
</dbReference>
<keyword evidence="7" id="KW-0255">Endonuclease</keyword>
<comment type="caution">
    <text evidence="10">The sequence shown here is derived from an EMBL/GenBank/DDBJ whole genome shotgun (WGS) entry which is preliminary data.</text>
</comment>
<keyword evidence="5 7" id="KW-0378">Hydrolase</keyword>